<comment type="similarity">
    <text evidence="1">Belongs to the peptidase S58 family.</text>
</comment>
<organism evidence="2 3">
    <name type="scientific">Polyangium fumosum</name>
    <dbReference type="NCBI Taxonomy" id="889272"/>
    <lineage>
        <taxon>Bacteria</taxon>
        <taxon>Pseudomonadati</taxon>
        <taxon>Myxococcota</taxon>
        <taxon>Polyangia</taxon>
        <taxon>Polyangiales</taxon>
        <taxon>Polyangiaceae</taxon>
        <taxon>Polyangium</taxon>
    </lineage>
</organism>
<dbReference type="SUPFAM" id="SSF56266">
    <property type="entry name" value="DmpA/ArgJ-like"/>
    <property type="match status" value="1"/>
</dbReference>
<name>A0A4U1JHA7_9BACT</name>
<dbReference type="AlphaFoldDB" id="A0A4U1JHA7"/>
<dbReference type="Proteomes" id="UP000309215">
    <property type="component" value="Unassembled WGS sequence"/>
</dbReference>
<dbReference type="Gene3D" id="3.60.70.12">
    <property type="entry name" value="L-amino peptidase D-ALA esterase/amidase"/>
    <property type="match status" value="2"/>
</dbReference>
<keyword evidence="3" id="KW-1185">Reference proteome</keyword>
<accession>A0A4U1JHA7</accession>
<proteinExistence type="inferred from homology"/>
<reference evidence="2 3" key="1">
    <citation type="submission" date="2019-04" db="EMBL/GenBank/DDBJ databases">
        <authorList>
            <person name="Li Y."/>
            <person name="Wang J."/>
        </authorList>
    </citation>
    <scope>NUCLEOTIDE SEQUENCE [LARGE SCALE GENOMIC DNA]</scope>
    <source>
        <strain evidence="2 3">DSM 14668</strain>
    </source>
</reference>
<dbReference type="PANTHER" id="PTHR36512:SF3">
    <property type="entry name" value="BLR5678 PROTEIN"/>
    <property type="match status" value="1"/>
</dbReference>
<comment type="caution">
    <text evidence="2">The sequence shown here is derived from an EMBL/GenBank/DDBJ whole genome shotgun (WGS) entry which is preliminary data.</text>
</comment>
<evidence type="ECO:0000256" key="1">
    <source>
        <dbReference type="ARBA" id="ARBA00007068"/>
    </source>
</evidence>
<evidence type="ECO:0000313" key="3">
    <source>
        <dbReference type="Proteomes" id="UP000309215"/>
    </source>
</evidence>
<dbReference type="OrthoDB" id="5501652at2"/>
<sequence length="340" mass="34499">MGARFRGARSHAETMPAERTLRNSITDVSGVEVAHLTVAEGDVQTGVTVVMPCPPSVRHRKFSLGAYAAGGGLSWTGVEVAEDFGTFASPIVLCNATSVGAAYDALITRGHKRDPELPVDDGWPPIVVGIDDGYLNDLRRRRVKHDDVLAACEAARGEPPACGSVGMGRGLVALGCKGGVGDASSAASVGKDAFVVGVLLAANGGAPRGVGAARVVSPGFVAIVATDAALFPAELRLLGEAAIRGIDAAVTIGGEEGRLALAFSVTNTIDGSLTAPPGRLYEARRLADDGLGPLFDAAARASRAALGKALGDAAVVTGRKGRTVEKAPADVVASIAFTGR</sequence>
<dbReference type="GO" id="GO:0004177">
    <property type="term" value="F:aminopeptidase activity"/>
    <property type="evidence" value="ECO:0007669"/>
    <property type="project" value="TreeGrafter"/>
</dbReference>
<gene>
    <name evidence="2" type="ORF">E8A74_07490</name>
</gene>
<dbReference type="Pfam" id="PF03576">
    <property type="entry name" value="Peptidase_S58"/>
    <property type="match status" value="1"/>
</dbReference>
<dbReference type="InterPro" id="IPR016117">
    <property type="entry name" value="ArgJ-like_dom_sf"/>
</dbReference>
<protein>
    <submittedName>
        <fullName evidence="2">S58 family peptidase</fullName>
    </submittedName>
</protein>
<evidence type="ECO:0000313" key="2">
    <source>
        <dbReference type="EMBL" id="TKD11959.1"/>
    </source>
</evidence>
<dbReference type="InterPro" id="IPR005321">
    <property type="entry name" value="Peptidase_S58_DmpA"/>
</dbReference>
<dbReference type="EMBL" id="SSMQ01000005">
    <property type="protein sequence ID" value="TKD11959.1"/>
    <property type="molecule type" value="Genomic_DNA"/>
</dbReference>
<dbReference type="PANTHER" id="PTHR36512">
    <property type="entry name" value="D-AMINOPEPTIDASE"/>
    <property type="match status" value="1"/>
</dbReference>